<dbReference type="EMBL" id="KQ435894">
    <property type="protein sequence ID" value="KOX69344.1"/>
    <property type="molecule type" value="Genomic_DNA"/>
</dbReference>
<dbReference type="AlphaFoldDB" id="A0A0N0U3I4"/>
<proteinExistence type="predicted"/>
<name>A0A0N0U3I4_9HYME</name>
<keyword evidence="3" id="KW-1185">Reference proteome</keyword>
<organism evidence="2 3">
    <name type="scientific">Melipona quadrifasciata</name>
    <dbReference type="NCBI Taxonomy" id="166423"/>
    <lineage>
        <taxon>Eukaryota</taxon>
        <taxon>Metazoa</taxon>
        <taxon>Ecdysozoa</taxon>
        <taxon>Arthropoda</taxon>
        <taxon>Hexapoda</taxon>
        <taxon>Insecta</taxon>
        <taxon>Pterygota</taxon>
        <taxon>Neoptera</taxon>
        <taxon>Endopterygota</taxon>
        <taxon>Hymenoptera</taxon>
        <taxon>Apocrita</taxon>
        <taxon>Aculeata</taxon>
        <taxon>Apoidea</taxon>
        <taxon>Anthophila</taxon>
        <taxon>Apidae</taxon>
        <taxon>Melipona</taxon>
    </lineage>
</organism>
<dbReference type="Proteomes" id="UP000053105">
    <property type="component" value="Unassembled WGS sequence"/>
</dbReference>
<protein>
    <submittedName>
        <fullName evidence="2">Uncharacterized protein</fullName>
    </submittedName>
</protein>
<accession>A0A0N0U3I4</accession>
<evidence type="ECO:0000313" key="3">
    <source>
        <dbReference type="Proteomes" id="UP000053105"/>
    </source>
</evidence>
<reference evidence="2 3" key="1">
    <citation type="submission" date="2015-07" db="EMBL/GenBank/DDBJ databases">
        <title>The genome of Melipona quadrifasciata.</title>
        <authorList>
            <person name="Pan H."/>
            <person name="Kapheim K."/>
        </authorList>
    </citation>
    <scope>NUCLEOTIDE SEQUENCE [LARGE SCALE GENOMIC DNA]</scope>
    <source>
        <strain evidence="2">0111107301</strain>
        <tissue evidence="2">Whole body</tissue>
    </source>
</reference>
<evidence type="ECO:0000313" key="2">
    <source>
        <dbReference type="EMBL" id="KOX69344.1"/>
    </source>
</evidence>
<gene>
    <name evidence="2" type="ORF">WN51_06344</name>
</gene>
<feature type="compositionally biased region" description="Basic and acidic residues" evidence="1">
    <location>
        <begin position="14"/>
        <end position="30"/>
    </location>
</feature>
<feature type="compositionally biased region" description="Basic residues" evidence="1">
    <location>
        <begin position="1"/>
        <end position="13"/>
    </location>
</feature>
<sequence length="62" mass="7358">MRGRKKKKHARREIKKEKRKKEEKESERIQNRQKTMTELTSRCEGGSRSSCALRASRLNLAK</sequence>
<evidence type="ECO:0000256" key="1">
    <source>
        <dbReference type="SAM" id="MobiDB-lite"/>
    </source>
</evidence>
<feature type="region of interest" description="Disordered" evidence="1">
    <location>
        <begin position="1"/>
        <end position="49"/>
    </location>
</feature>